<name>A0A644ZHP2_9ZZZZ</name>
<gene>
    <name evidence="1" type="ORF">SDC9_87016</name>
</gene>
<evidence type="ECO:0000313" key="1">
    <source>
        <dbReference type="EMBL" id="MPM40376.1"/>
    </source>
</evidence>
<protein>
    <submittedName>
        <fullName evidence="1">Uncharacterized protein</fullName>
    </submittedName>
</protein>
<accession>A0A644ZHP2</accession>
<comment type="caution">
    <text evidence="1">The sequence shown here is derived from an EMBL/GenBank/DDBJ whole genome shotgun (WGS) entry which is preliminary data.</text>
</comment>
<dbReference type="EMBL" id="VSSQ01008976">
    <property type="protein sequence ID" value="MPM40376.1"/>
    <property type="molecule type" value="Genomic_DNA"/>
</dbReference>
<organism evidence="1">
    <name type="scientific">bioreactor metagenome</name>
    <dbReference type="NCBI Taxonomy" id="1076179"/>
    <lineage>
        <taxon>unclassified sequences</taxon>
        <taxon>metagenomes</taxon>
        <taxon>ecological metagenomes</taxon>
    </lineage>
</organism>
<dbReference type="AlphaFoldDB" id="A0A644ZHP2"/>
<reference evidence="1" key="1">
    <citation type="submission" date="2019-08" db="EMBL/GenBank/DDBJ databases">
        <authorList>
            <person name="Kucharzyk K."/>
            <person name="Murdoch R.W."/>
            <person name="Higgins S."/>
            <person name="Loffler F."/>
        </authorList>
    </citation>
    <scope>NUCLEOTIDE SEQUENCE</scope>
</reference>
<proteinExistence type="predicted"/>
<sequence length="141" mass="14603">MRVGVCIPNEEVTLIFASPSAPRLVVTKITPLAPRTPKTAVADASFNTVTLSISLGSICVNGRSTPSTNINGVESSSERLPIPRINICASSAPGRPEYCTDDTPVIAPARALATLALGDLSNSSVPIELIAPVSVAFFCVP</sequence>